<gene>
    <name evidence="1" type="ORF">CFX1CAM_0212</name>
</gene>
<dbReference type="AlphaFoldDB" id="A0A1Y6K345"/>
<sequence>MLYEMEPGETGSLIVFTPILARYKIGDLVRAYQIPYFRCTGRERWHTPLLHTWRLLKNLDPDLF</sequence>
<dbReference type="Proteomes" id="UP000195514">
    <property type="component" value="Chromosome I"/>
</dbReference>
<dbReference type="KEGG" id="abat:CFX1CAM_0212"/>
<evidence type="ECO:0000313" key="1">
    <source>
        <dbReference type="EMBL" id="SMX53278.1"/>
    </source>
</evidence>
<dbReference type="RefSeq" id="WP_087861226.1">
    <property type="nucleotide sequence ID" value="NZ_LT859958.1"/>
</dbReference>
<proteinExistence type="predicted"/>
<protein>
    <submittedName>
        <fullName evidence="1">Uncharacterized protein</fullName>
    </submittedName>
</protein>
<dbReference type="EMBL" id="LT859958">
    <property type="protein sequence ID" value="SMX53278.1"/>
    <property type="molecule type" value="Genomic_DNA"/>
</dbReference>
<evidence type="ECO:0000313" key="2">
    <source>
        <dbReference type="Proteomes" id="UP000195514"/>
    </source>
</evidence>
<accession>A0A1Y6K345</accession>
<organism evidence="1 2">
    <name type="scientific">Candidatus Brevifilum fermentans</name>
    <dbReference type="NCBI Taxonomy" id="1986204"/>
    <lineage>
        <taxon>Bacteria</taxon>
        <taxon>Bacillati</taxon>
        <taxon>Chloroflexota</taxon>
        <taxon>Anaerolineae</taxon>
        <taxon>Anaerolineales</taxon>
        <taxon>Anaerolineaceae</taxon>
        <taxon>Candidatus Brevifilum</taxon>
    </lineage>
</organism>
<keyword evidence="2" id="KW-1185">Reference proteome</keyword>
<name>A0A1Y6K345_9CHLR</name>
<reference evidence="2" key="1">
    <citation type="submission" date="2017-05" db="EMBL/GenBank/DDBJ databases">
        <authorList>
            <person name="Kirkegaard R."/>
            <person name="Mcilroy J S."/>
        </authorList>
    </citation>
    <scope>NUCLEOTIDE SEQUENCE [LARGE SCALE GENOMIC DNA]</scope>
</reference>